<dbReference type="InterPro" id="IPR013538">
    <property type="entry name" value="ASHA1/2-like_C"/>
</dbReference>
<name>A0A7W8TVP6_9MICC</name>
<dbReference type="Gene3D" id="3.30.530.20">
    <property type="match status" value="1"/>
</dbReference>
<evidence type="ECO:0000313" key="3">
    <source>
        <dbReference type="EMBL" id="MBB5512878.1"/>
    </source>
</evidence>
<dbReference type="RefSeq" id="WP_183664988.1">
    <property type="nucleotide sequence ID" value="NZ_BAAARH010000021.1"/>
</dbReference>
<dbReference type="SUPFAM" id="SSF55961">
    <property type="entry name" value="Bet v1-like"/>
    <property type="match status" value="1"/>
</dbReference>
<proteinExistence type="inferred from homology"/>
<dbReference type="EMBL" id="JACHDR010000001">
    <property type="protein sequence ID" value="MBB5512878.1"/>
    <property type="molecule type" value="Genomic_DNA"/>
</dbReference>
<feature type="domain" description="Activator of Hsp90 ATPase homologue 1/2-like C-terminal" evidence="2">
    <location>
        <begin position="15"/>
        <end position="147"/>
    </location>
</feature>
<organism evidence="3 4">
    <name type="scientific">Neomicrococcus aestuarii</name>
    <dbReference type="NCBI Taxonomy" id="556325"/>
    <lineage>
        <taxon>Bacteria</taxon>
        <taxon>Bacillati</taxon>
        <taxon>Actinomycetota</taxon>
        <taxon>Actinomycetes</taxon>
        <taxon>Micrococcales</taxon>
        <taxon>Micrococcaceae</taxon>
        <taxon>Neomicrococcus</taxon>
    </lineage>
</organism>
<dbReference type="AlphaFoldDB" id="A0A7W8TVP6"/>
<protein>
    <submittedName>
        <fullName evidence="3">Uncharacterized protein YndB with AHSA1/START domain</fullName>
    </submittedName>
</protein>
<comment type="similarity">
    <text evidence="1">Belongs to the AHA1 family.</text>
</comment>
<gene>
    <name evidence="3" type="ORF">HD598_001565</name>
</gene>
<comment type="caution">
    <text evidence="3">The sequence shown here is derived from an EMBL/GenBank/DDBJ whole genome shotgun (WGS) entry which is preliminary data.</text>
</comment>
<dbReference type="CDD" id="cd07814">
    <property type="entry name" value="SRPBCC_CalC_Aha1-like"/>
    <property type="match status" value="1"/>
</dbReference>
<dbReference type="Pfam" id="PF08327">
    <property type="entry name" value="AHSA1"/>
    <property type="match status" value="1"/>
</dbReference>
<dbReference type="Proteomes" id="UP000580797">
    <property type="component" value="Unassembled WGS sequence"/>
</dbReference>
<dbReference type="InterPro" id="IPR023393">
    <property type="entry name" value="START-like_dom_sf"/>
</dbReference>
<reference evidence="3 4" key="1">
    <citation type="submission" date="2020-08" db="EMBL/GenBank/DDBJ databases">
        <title>Sequencing the genomes of 1000 actinobacteria strains.</title>
        <authorList>
            <person name="Klenk H.-P."/>
        </authorList>
    </citation>
    <scope>NUCLEOTIDE SEQUENCE [LARGE SCALE GENOMIC DNA]</scope>
    <source>
        <strain evidence="3 4">DSM 105783</strain>
    </source>
</reference>
<evidence type="ECO:0000313" key="4">
    <source>
        <dbReference type="Proteomes" id="UP000580797"/>
    </source>
</evidence>
<evidence type="ECO:0000256" key="1">
    <source>
        <dbReference type="ARBA" id="ARBA00006817"/>
    </source>
</evidence>
<sequence length="149" mass="16666">MTTEKQQLKLERVLKAPRATVWSAWTEVPVLVQWFAPDGWTVRESDAVIDARVGGREHFVMHSIENPDMQSPVDAVFVEVREPELLVGQTEATPQNGGNVMELRVELEEVDAETTLMKVSQGPYDAEILPLAQEGWGSTLRKLEALLAK</sequence>
<accession>A0A7W8TVP6</accession>
<evidence type="ECO:0000259" key="2">
    <source>
        <dbReference type="Pfam" id="PF08327"/>
    </source>
</evidence>